<dbReference type="SMART" id="SM00387">
    <property type="entry name" value="HATPase_c"/>
    <property type="match status" value="1"/>
</dbReference>
<dbReference type="InterPro" id="IPR036097">
    <property type="entry name" value="HisK_dim/P_sf"/>
</dbReference>
<dbReference type="PRINTS" id="PR00344">
    <property type="entry name" value="BCTRLSENSOR"/>
</dbReference>
<keyword evidence="4" id="KW-0808">Transferase</keyword>
<dbReference type="SUPFAM" id="SSF55874">
    <property type="entry name" value="ATPase domain of HSP90 chaperone/DNA topoisomerase II/histidine kinase"/>
    <property type="match status" value="1"/>
</dbReference>
<dbReference type="Pfam" id="PF00512">
    <property type="entry name" value="HisKA"/>
    <property type="match status" value="1"/>
</dbReference>
<evidence type="ECO:0000256" key="3">
    <source>
        <dbReference type="ARBA" id="ARBA00022553"/>
    </source>
</evidence>
<keyword evidence="8" id="KW-0902">Two-component regulatory system</keyword>
<keyword evidence="11" id="KW-1185">Reference proteome</keyword>
<name>A0A6I0F0I5_9FIRM</name>
<dbReference type="PROSITE" id="PS50109">
    <property type="entry name" value="HIS_KIN"/>
    <property type="match status" value="1"/>
</dbReference>
<dbReference type="EMBL" id="WBZC01000032">
    <property type="protein sequence ID" value="KAB3534085.1"/>
    <property type="molecule type" value="Genomic_DNA"/>
</dbReference>
<comment type="caution">
    <text evidence="10">The sequence shown here is derived from an EMBL/GenBank/DDBJ whole genome shotgun (WGS) entry which is preliminary data.</text>
</comment>
<dbReference type="InterPro" id="IPR004358">
    <property type="entry name" value="Sig_transdc_His_kin-like_C"/>
</dbReference>
<protein>
    <recommendedName>
        <fullName evidence="2">histidine kinase</fullName>
        <ecNumber evidence="2">2.7.13.3</ecNumber>
    </recommendedName>
</protein>
<reference evidence="10 11" key="1">
    <citation type="submission" date="2019-10" db="EMBL/GenBank/DDBJ databases">
        <title>Alkaliphilus serpentinus sp. nov. and Alkaliphilus pronyensis sp. nov., two novel anaerobic alkaliphilic species isolated from the serpentinized-hosted hydrothermal field of the Prony Bay (New Caledonia).</title>
        <authorList>
            <person name="Postec A."/>
        </authorList>
    </citation>
    <scope>NUCLEOTIDE SEQUENCE [LARGE SCALE GENOMIC DNA]</scope>
    <source>
        <strain evidence="10 11">LacV</strain>
    </source>
</reference>
<proteinExistence type="predicted"/>
<dbReference type="GO" id="GO:0000155">
    <property type="term" value="F:phosphorelay sensor kinase activity"/>
    <property type="evidence" value="ECO:0007669"/>
    <property type="project" value="InterPro"/>
</dbReference>
<dbReference type="Gene3D" id="3.30.565.10">
    <property type="entry name" value="Histidine kinase-like ATPase, C-terminal domain"/>
    <property type="match status" value="1"/>
</dbReference>
<evidence type="ECO:0000313" key="10">
    <source>
        <dbReference type="EMBL" id="KAB3534085.1"/>
    </source>
</evidence>
<feature type="domain" description="Histidine kinase" evidence="9">
    <location>
        <begin position="49"/>
        <end position="272"/>
    </location>
</feature>
<dbReference type="InterPro" id="IPR050736">
    <property type="entry name" value="Sensor_HK_Regulatory"/>
</dbReference>
<dbReference type="SMART" id="SM00388">
    <property type="entry name" value="HisKA"/>
    <property type="match status" value="1"/>
</dbReference>
<dbReference type="EC" id="2.7.13.3" evidence="2"/>
<evidence type="ECO:0000256" key="1">
    <source>
        <dbReference type="ARBA" id="ARBA00000085"/>
    </source>
</evidence>
<dbReference type="SUPFAM" id="SSF47384">
    <property type="entry name" value="Homodimeric domain of signal transducing histidine kinase"/>
    <property type="match status" value="1"/>
</dbReference>
<evidence type="ECO:0000256" key="7">
    <source>
        <dbReference type="ARBA" id="ARBA00022840"/>
    </source>
</evidence>
<dbReference type="AlphaFoldDB" id="A0A6I0F0I5"/>
<dbReference type="Proteomes" id="UP000432715">
    <property type="component" value="Unassembled WGS sequence"/>
</dbReference>
<dbReference type="InterPro" id="IPR003594">
    <property type="entry name" value="HATPase_dom"/>
</dbReference>
<evidence type="ECO:0000313" key="11">
    <source>
        <dbReference type="Proteomes" id="UP000432715"/>
    </source>
</evidence>
<dbReference type="Gene3D" id="1.10.287.130">
    <property type="match status" value="1"/>
</dbReference>
<keyword evidence="3" id="KW-0597">Phosphoprotein</keyword>
<evidence type="ECO:0000256" key="5">
    <source>
        <dbReference type="ARBA" id="ARBA00022741"/>
    </source>
</evidence>
<dbReference type="InterPro" id="IPR036890">
    <property type="entry name" value="HATPase_C_sf"/>
</dbReference>
<evidence type="ECO:0000256" key="8">
    <source>
        <dbReference type="ARBA" id="ARBA00023012"/>
    </source>
</evidence>
<dbReference type="PANTHER" id="PTHR43711">
    <property type="entry name" value="TWO-COMPONENT HISTIDINE KINASE"/>
    <property type="match status" value="1"/>
</dbReference>
<dbReference type="GO" id="GO:0005524">
    <property type="term" value="F:ATP binding"/>
    <property type="evidence" value="ECO:0007669"/>
    <property type="project" value="UniProtKB-KW"/>
</dbReference>
<dbReference type="FunFam" id="3.30.565.10:FF:000037">
    <property type="entry name" value="Hybrid sensor histidine kinase/response regulator"/>
    <property type="match status" value="1"/>
</dbReference>
<accession>A0A6I0F0I5</accession>
<sequence>MSTATKTNTLKDINSQQTISSLEAALEEKKMLLDEMLLQDKMKTEFLSNISHDLRTPLNVIYSTLQLFNLFLEDSLSNDKRQSCHKYINIMRQNCYRLLRLINNFIDISKIDSGYLKLELKNLDIVNLVKDVTMSVAEYIENKSIKLSFKGSLKEKRIACDPDKIERIILNLLSNAVKFTPQKGTIYVGVKGDKNWIYISVKDTGVGIPAHELETIFERFKQVDKGLTKDYQGSGIGLSLVKSLVELHGGSISLNSKYGFGSEFIIKLPVYTLDDNFVVAEGNRDISSEGRIERINIEFSDIYSK</sequence>
<evidence type="ECO:0000259" key="9">
    <source>
        <dbReference type="PROSITE" id="PS50109"/>
    </source>
</evidence>
<comment type="catalytic activity">
    <reaction evidence="1">
        <text>ATP + protein L-histidine = ADP + protein N-phospho-L-histidine.</text>
        <dbReference type="EC" id="2.7.13.3"/>
    </reaction>
</comment>
<organism evidence="10 11">
    <name type="scientific">Alkaliphilus pronyensis</name>
    <dbReference type="NCBI Taxonomy" id="1482732"/>
    <lineage>
        <taxon>Bacteria</taxon>
        <taxon>Bacillati</taxon>
        <taxon>Bacillota</taxon>
        <taxon>Clostridia</taxon>
        <taxon>Peptostreptococcales</taxon>
        <taxon>Natronincolaceae</taxon>
        <taxon>Alkaliphilus</taxon>
    </lineage>
</organism>
<gene>
    <name evidence="10" type="ORF">F8154_09625</name>
</gene>
<dbReference type="InterPro" id="IPR005467">
    <property type="entry name" value="His_kinase_dom"/>
</dbReference>
<evidence type="ECO:0000256" key="2">
    <source>
        <dbReference type="ARBA" id="ARBA00012438"/>
    </source>
</evidence>
<keyword evidence="6 10" id="KW-0418">Kinase</keyword>
<keyword evidence="7" id="KW-0067">ATP-binding</keyword>
<evidence type="ECO:0000256" key="4">
    <source>
        <dbReference type="ARBA" id="ARBA00022679"/>
    </source>
</evidence>
<evidence type="ECO:0000256" key="6">
    <source>
        <dbReference type="ARBA" id="ARBA00022777"/>
    </source>
</evidence>
<keyword evidence="5" id="KW-0547">Nucleotide-binding</keyword>
<dbReference type="Pfam" id="PF02518">
    <property type="entry name" value="HATPase_c"/>
    <property type="match status" value="1"/>
</dbReference>
<dbReference type="PANTHER" id="PTHR43711:SF26">
    <property type="entry name" value="SENSOR HISTIDINE KINASE RCSC"/>
    <property type="match status" value="1"/>
</dbReference>
<dbReference type="OrthoDB" id="9813394at2"/>
<dbReference type="RefSeq" id="WP_151861408.1">
    <property type="nucleotide sequence ID" value="NZ_WBZC01000032.1"/>
</dbReference>
<dbReference type="CDD" id="cd16922">
    <property type="entry name" value="HATPase_EvgS-ArcB-TorS-like"/>
    <property type="match status" value="1"/>
</dbReference>
<dbReference type="InterPro" id="IPR003661">
    <property type="entry name" value="HisK_dim/P_dom"/>
</dbReference>
<dbReference type="CDD" id="cd00082">
    <property type="entry name" value="HisKA"/>
    <property type="match status" value="1"/>
</dbReference>